<protein>
    <recommendedName>
        <fullName evidence="5">Transmembrane protein</fullName>
    </recommendedName>
</protein>
<reference evidence="3 4" key="1">
    <citation type="submission" date="2023-08" db="EMBL/GenBank/DDBJ databases">
        <title>A Necator americanus chromosomal reference genome.</title>
        <authorList>
            <person name="Ilik V."/>
            <person name="Petrzelkova K.J."/>
            <person name="Pardy F."/>
            <person name="Fuh T."/>
            <person name="Niatou-Singa F.S."/>
            <person name="Gouil Q."/>
            <person name="Baker L."/>
            <person name="Ritchie M.E."/>
            <person name="Jex A.R."/>
            <person name="Gazzola D."/>
            <person name="Li H."/>
            <person name="Toshio Fujiwara R."/>
            <person name="Zhan B."/>
            <person name="Aroian R.V."/>
            <person name="Pafco B."/>
            <person name="Schwarz E.M."/>
        </authorList>
    </citation>
    <scope>NUCLEOTIDE SEQUENCE [LARGE SCALE GENOMIC DNA]</scope>
    <source>
        <strain evidence="3 4">Aroian</strain>
        <tissue evidence="3">Whole animal</tissue>
    </source>
</reference>
<feature type="transmembrane region" description="Helical" evidence="2">
    <location>
        <begin position="72"/>
        <end position="92"/>
    </location>
</feature>
<name>A0ABR1D2X6_NECAM</name>
<evidence type="ECO:0000256" key="2">
    <source>
        <dbReference type="SAM" id="Phobius"/>
    </source>
</evidence>
<sequence length="139" mass="15035">MGTIQRLVNAAFSKSVASMKVILLISLLFVIDVFSLNKAWIADNSGTNVIGDETVLGSKEVKKNVGMKKHKFPFLPVVVAAALIGGFVAEAVKDPSIHHLTLLSRQQIPKEAEKSSSGFFSSTPERYSSTTVTNLTQDK</sequence>
<organism evidence="3 4">
    <name type="scientific">Necator americanus</name>
    <name type="common">Human hookworm</name>
    <dbReference type="NCBI Taxonomy" id="51031"/>
    <lineage>
        <taxon>Eukaryota</taxon>
        <taxon>Metazoa</taxon>
        <taxon>Ecdysozoa</taxon>
        <taxon>Nematoda</taxon>
        <taxon>Chromadorea</taxon>
        <taxon>Rhabditida</taxon>
        <taxon>Rhabditina</taxon>
        <taxon>Rhabditomorpha</taxon>
        <taxon>Strongyloidea</taxon>
        <taxon>Ancylostomatidae</taxon>
        <taxon>Bunostominae</taxon>
        <taxon>Necator</taxon>
    </lineage>
</organism>
<evidence type="ECO:0000313" key="3">
    <source>
        <dbReference type="EMBL" id="KAK6744248.1"/>
    </source>
</evidence>
<proteinExistence type="predicted"/>
<accession>A0ABR1D2X6</accession>
<evidence type="ECO:0000256" key="1">
    <source>
        <dbReference type="SAM" id="MobiDB-lite"/>
    </source>
</evidence>
<keyword evidence="2" id="KW-1133">Transmembrane helix</keyword>
<feature type="compositionally biased region" description="Polar residues" evidence="1">
    <location>
        <begin position="115"/>
        <end position="139"/>
    </location>
</feature>
<feature type="region of interest" description="Disordered" evidence="1">
    <location>
        <begin position="110"/>
        <end position="139"/>
    </location>
</feature>
<evidence type="ECO:0008006" key="5">
    <source>
        <dbReference type="Google" id="ProtNLM"/>
    </source>
</evidence>
<evidence type="ECO:0000313" key="4">
    <source>
        <dbReference type="Proteomes" id="UP001303046"/>
    </source>
</evidence>
<dbReference type="Proteomes" id="UP001303046">
    <property type="component" value="Unassembled WGS sequence"/>
</dbReference>
<keyword evidence="2" id="KW-0472">Membrane</keyword>
<keyword evidence="2" id="KW-0812">Transmembrane</keyword>
<feature type="transmembrane region" description="Helical" evidence="2">
    <location>
        <begin position="21"/>
        <end position="41"/>
    </location>
</feature>
<comment type="caution">
    <text evidence="3">The sequence shown here is derived from an EMBL/GenBank/DDBJ whole genome shotgun (WGS) entry which is preliminary data.</text>
</comment>
<keyword evidence="4" id="KW-1185">Reference proteome</keyword>
<gene>
    <name evidence="3" type="primary">Necator_chrIII.g11902</name>
    <name evidence="3" type="ORF">RB195_011136</name>
</gene>
<dbReference type="EMBL" id="JAVFWL010000003">
    <property type="protein sequence ID" value="KAK6744248.1"/>
    <property type="molecule type" value="Genomic_DNA"/>
</dbReference>